<sequence>MKRKILVIEDERTTLNSIVEFLLSEGFDALGAENGRDGIELAQKHLPALIICDILMPELDGYDVLTYLQQDTETAGIPFIFLTATTDSSSFRLGMEMGADDYLRKPVTSAELRAAIASRLRKQEATIQNYSITDLPTSDIADSDPEQLREYSNAQSSLFQFLLEGIKPSISRLNQEMSEFRETLTESKQQEHLDNLEKEFARLLSVVNQVSELHKILTPENTKILSQFDFFETKQ</sequence>
<dbReference type="EMBL" id="CAACVJ010000412">
    <property type="protein sequence ID" value="VEP16618.1"/>
    <property type="molecule type" value="Genomic_DNA"/>
</dbReference>
<dbReference type="OrthoDB" id="508510at2"/>
<gene>
    <name evidence="6" type="ORF">H1P_470031</name>
</gene>
<dbReference type="InterPro" id="IPR011006">
    <property type="entry name" value="CheY-like_superfamily"/>
</dbReference>
<reference evidence="6 7" key="1">
    <citation type="submission" date="2019-01" db="EMBL/GenBank/DDBJ databases">
        <authorList>
            <person name="Brito A."/>
        </authorList>
    </citation>
    <scope>NUCLEOTIDE SEQUENCE [LARGE SCALE GENOMIC DNA]</scope>
    <source>
        <strain evidence="6">1</strain>
    </source>
</reference>
<name>A0A563VYU0_9CYAN</name>
<dbReference type="RefSeq" id="WP_144866394.1">
    <property type="nucleotide sequence ID" value="NZ_LR213807.1"/>
</dbReference>
<dbReference type="GO" id="GO:0000155">
    <property type="term" value="F:phosphorelay sensor kinase activity"/>
    <property type="evidence" value="ECO:0007669"/>
    <property type="project" value="TreeGrafter"/>
</dbReference>
<dbReference type="PANTHER" id="PTHR43547">
    <property type="entry name" value="TWO-COMPONENT HISTIDINE KINASE"/>
    <property type="match status" value="1"/>
</dbReference>
<dbReference type="Proteomes" id="UP000320055">
    <property type="component" value="Unassembled WGS sequence"/>
</dbReference>
<dbReference type="Gene3D" id="3.40.50.2300">
    <property type="match status" value="1"/>
</dbReference>
<evidence type="ECO:0000256" key="2">
    <source>
        <dbReference type="ARBA" id="ARBA00023012"/>
    </source>
</evidence>
<proteinExistence type="predicted"/>
<dbReference type="AlphaFoldDB" id="A0A563VYU0"/>
<keyword evidence="2" id="KW-0902">Two-component regulatory system</keyword>
<evidence type="ECO:0000259" key="5">
    <source>
        <dbReference type="PROSITE" id="PS50110"/>
    </source>
</evidence>
<dbReference type="CDD" id="cd17574">
    <property type="entry name" value="REC_OmpR"/>
    <property type="match status" value="1"/>
</dbReference>
<dbReference type="PROSITE" id="PS50110">
    <property type="entry name" value="RESPONSE_REGULATORY"/>
    <property type="match status" value="1"/>
</dbReference>
<evidence type="ECO:0000256" key="3">
    <source>
        <dbReference type="PROSITE-ProRule" id="PRU00169"/>
    </source>
</evidence>
<feature type="coiled-coil region" evidence="4">
    <location>
        <begin position="170"/>
        <end position="213"/>
    </location>
</feature>
<keyword evidence="1 3" id="KW-0597">Phosphoprotein</keyword>
<dbReference type="Pfam" id="PF00072">
    <property type="entry name" value="Response_reg"/>
    <property type="match status" value="1"/>
</dbReference>
<dbReference type="PANTHER" id="PTHR43547:SF2">
    <property type="entry name" value="HYBRID SIGNAL TRANSDUCTION HISTIDINE KINASE C"/>
    <property type="match status" value="1"/>
</dbReference>
<organism evidence="6 7">
    <name type="scientific">Hyella patelloides LEGE 07179</name>
    <dbReference type="NCBI Taxonomy" id="945734"/>
    <lineage>
        <taxon>Bacteria</taxon>
        <taxon>Bacillati</taxon>
        <taxon>Cyanobacteriota</taxon>
        <taxon>Cyanophyceae</taxon>
        <taxon>Pleurocapsales</taxon>
        <taxon>Hyellaceae</taxon>
        <taxon>Hyella</taxon>
    </lineage>
</organism>
<dbReference type="InterPro" id="IPR001789">
    <property type="entry name" value="Sig_transdc_resp-reg_receiver"/>
</dbReference>
<dbReference type="SUPFAM" id="SSF52172">
    <property type="entry name" value="CheY-like"/>
    <property type="match status" value="1"/>
</dbReference>
<evidence type="ECO:0000256" key="4">
    <source>
        <dbReference type="SAM" id="Coils"/>
    </source>
</evidence>
<evidence type="ECO:0000313" key="7">
    <source>
        <dbReference type="Proteomes" id="UP000320055"/>
    </source>
</evidence>
<feature type="modified residue" description="4-aspartylphosphate" evidence="3">
    <location>
        <position position="53"/>
    </location>
</feature>
<evidence type="ECO:0000313" key="6">
    <source>
        <dbReference type="EMBL" id="VEP16618.1"/>
    </source>
</evidence>
<dbReference type="SMART" id="SM00448">
    <property type="entry name" value="REC"/>
    <property type="match status" value="1"/>
</dbReference>
<evidence type="ECO:0000256" key="1">
    <source>
        <dbReference type="ARBA" id="ARBA00022553"/>
    </source>
</evidence>
<feature type="domain" description="Response regulatory" evidence="5">
    <location>
        <begin position="4"/>
        <end position="120"/>
    </location>
</feature>
<protein>
    <submittedName>
        <fullName evidence="6">Response regulator containing a CheY-like receiver domain and an HD-GYP domain</fullName>
    </submittedName>
</protein>
<keyword evidence="7" id="KW-1185">Reference proteome</keyword>
<accession>A0A563VYU0</accession>
<keyword evidence="4" id="KW-0175">Coiled coil</keyword>